<feature type="chain" id="PRO_5013063851" evidence="1">
    <location>
        <begin position="22"/>
        <end position="207"/>
    </location>
</feature>
<protein>
    <submittedName>
        <fullName evidence="2">Uncharacterized protein</fullName>
    </submittedName>
</protein>
<name>A0A1L7WTT0_9HELO</name>
<evidence type="ECO:0000313" key="3">
    <source>
        <dbReference type="Proteomes" id="UP000184330"/>
    </source>
</evidence>
<accession>A0A1L7WTT0</accession>
<sequence>MKLIATLIGLLGLLTSPLILAASLPDSLSLRTSIDGMEISKMMFTGELGGYQVQLNGSIQEIHAQMKELYPDFNPEAIVANKTLETRAEENKSDCNCWPVLGQPEWKRCSTESIRTGIRYLIGLNVICNVGPQSCVRISCSYNAGIYLCNNRDYLIEPSCTYIASYAQDIVDKCNWHVPGGNTWMWRVSGQAWDTDGYNVCVHDDNC</sequence>
<keyword evidence="1" id="KW-0732">Signal</keyword>
<dbReference type="EMBL" id="FJOG01000007">
    <property type="protein sequence ID" value="CZR56163.1"/>
    <property type="molecule type" value="Genomic_DNA"/>
</dbReference>
<dbReference type="PANTHER" id="PTHR35605">
    <property type="entry name" value="ECP2 EFFECTOR PROTEIN DOMAIN-CONTAINING PROTEIN-RELATED"/>
    <property type="match status" value="1"/>
</dbReference>
<dbReference type="InterPro" id="IPR036440">
    <property type="entry name" value="Peptidase_C15-like_sf"/>
</dbReference>
<feature type="signal peptide" evidence="1">
    <location>
        <begin position="1"/>
        <end position="21"/>
    </location>
</feature>
<dbReference type="Proteomes" id="UP000184330">
    <property type="component" value="Unassembled WGS sequence"/>
</dbReference>
<dbReference type="PANTHER" id="PTHR35605:SF1">
    <property type="entry name" value="ECP2 EFFECTOR PROTEIN DOMAIN-CONTAINING PROTEIN-RELATED"/>
    <property type="match status" value="1"/>
</dbReference>
<keyword evidence="3" id="KW-1185">Reference proteome</keyword>
<dbReference type="SUPFAM" id="SSF53182">
    <property type="entry name" value="Pyrrolidone carboxyl peptidase (pyroglutamate aminopeptidase)"/>
    <property type="match status" value="1"/>
</dbReference>
<organism evidence="2 3">
    <name type="scientific">Phialocephala subalpina</name>
    <dbReference type="NCBI Taxonomy" id="576137"/>
    <lineage>
        <taxon>Eukaryota</taxon>
        <taxon>Fungi</taxon>
        <taxon>Dikarya</taxon>
        <taxon>Ascomycota</taxon>
        <taxon>Pezizomycotina</taxon>
        <taxon>Leotiomycetes</taxon>
        <taxon>Helotiales</taxon>
        <taxon>Mollisiaceae</taxon>
        <taxon>Phialocephala</taxon>
        <taxon>Phialocephala fortinii species complex</taxon>
    </lineage>
</organism>
<evidence type="ECO:0000256" key="1">
    <source>
        <dbReference type="SAM" id="SignalP"/>
    </source>
</evidence>
<proteinExistence type="predicted"/>
<dbReference type="OrthoDB" id="3552888at2759"/>
<evidence type="ECO:0000313" key="2">
    <source>
        <dbReference type="EMBL" id="CZR56163.1"/>
    </source>
</evidence>
<gene>
    <name evidence="2" type="ORF">PAC_06051</name>
</gene>
<dbReference type="STRING" id="576137.A0A1L7WTT0"/>
<reference evidence="2 3" key="1">
    <citation type="submission" date="2016-03" db="EMBL/GenBank/DDBJ databases">
        <authorList>
            <person name="Ploux O."/>
        </authorList>
    </citation>
    <scope>NUCLEOTIDE SEQUENCE [LARGE SCALE GENOMIC DNA]</scope>
    <source>
        <strain evidence="2 3">UAMH 11012</strain>
    </source>
</reference>
<dbReference type="AlphaFoldDB" id="A0A1L7WTT0"/>